<dbReference type="EMBL" id="JROU02000388">
    <property type="protein sequence ID" value="OEH79429.1"/>
    <property type="molecule type" value="Genomic_DNA"/>
</dbReference>
<dbReference type="InParanoid" id="A0A1D3D7N7"/>
<protein>
    <submittedName>
        <fullName evidence="2">Uncharacterized protein</fullName>
    </submittedName>
</protein>
<evidence type="ECO:0000313" key="3">
    <source>
        <dbReference type="Proteomes" id="UP000095192"/>
    </source>
</evidence>
<reference evidence="2 3" key="1">
    <citation type="journal article" date="2016" name="BMC Genomics">
        <title>Comparative genomics reveals Cyclospora cayetanensis possesses coccidia-like metabolism and invasion components but unique surface antigens.</title>
        <authorList>
            <person name="Liu S."/>
            <person name="Wang L."/>
            <person name="Zheng H."/>
            <person name="Xu Z."/>
            <person name="Roellig D.M."/>
            <person name="Li N."/>
            <person name="Frace M.A."/>
            <person name="Tang K."/>
            <person name="Arrowood M.J."/>
            <person name="Moss D.M."/>
            <person name="Zhang L."/>
            <person name="Feng Y."/>
            <person name="Xiao L."/>
        </authorList>
    </citation>
    <scope>NUCLEOTIDE SEQUENCE [LARGE SCALE GENOMIC DNA]</scope>
    <source>
        <strain evidence="2 3">CHN_HEN01</strain>
    </source>
</reference>
<feature type="coiled-coil region" evidence="1">
    <location>
        <begin position="161"/>
        <end position="209"/>
    </location>
</feature>
<gene>
    <name evidence="2" type="ORF">cyc_07982</name>
</gene>
<dbReference type="Proteomes" id="UP000095192">
    <property type="component" value="Unassembled WGS sequence"/>
</dbReference>
<name>A0A1D3D7N7_9EIME</name>
<evidence type="ECO:0000256" key="1">
    <source>
        <dbReference type="SAM" id="Coils"/>
    </source>
</evidence>
<accession>A0A1D3D7N7</accession>
<keyword evidence="3" id="KW-1185">Reference proteome</keyword>
<dbReference type="VEuPathDB" id="ToxoDB:LOC34623820"/>
<sequence>MVLLSEALVEVESAPGKAVSPFSPALPCTDRGSLQLNDDQEKKHELFARLDVPVASYILGKASPVHRVLDLREALDLLQLPLEAPRQRLPLRASRQVALWNGSEDEFLFASASADEKSPDEQEGGLTGTEAASMQSLEEGGGRRALVCAAKRFHRQRRLLLQHMRNRLHAALQQIRVLKEAKGAAETFLDELFEEVAALRAKRHKARQQQQQQGDSGKAVQLYFDPRPPPSAHLLARVSESHKPVPAVGAGEDYLSDSGEAATAVEGSASVERLMQQYYVSLMREVDQAAKAFAHAHTAGPLSAADDPADGSPQELSSAAAGVSGVATSVGSNAASAAAAALRTTTHPMLSAAAEKVRGVAFCKSNRYWICTRVEHGKQQCRCV</sequence>
<dbReference type="VEuPathDB" id="ToxoDB:cyc_07982"/>
<evidence type="ECO:0000313" key="2">
    <source>
        <dbReference type="EMBL" id="OEH79429.1"/>
    </source>
</evidence>
<proteinExistence type="predicted"/>
<organism evidence="2 3">
    <name type="scientific">Cyclospora cayetanensis</name>
    <dbReference type="NCBI Taxonomy" id="88456"/>
    <lineage>
        <taxon>Eukaryota</taxon>
        <taxon>Sar</taxon>
        <taxon>Alveolata</taxon>
        <taxon>Apicomplexa</taxon>
        <taxon>Conoidasida</taxon>
        <taxon>Coccidia</taxon>
        <taxon>Eucoccidiorida</taxon>
        <taxon>Eimeriorina</taxon>
        <taxon>Eimeriidae</taxon>
        <taxon>Cyclospora</taxon>
    </lineage>
</organism>
<comment type="caution">
    <text evidence="2">The sequence shown here is derived from an EMBL/GenBank/DDBJ whole genome shotgun (WGS) entry which is preliminary data.</text>
</comment>
<keyword evidence="1" id="KW-0175">Coiled coil</keyword>
<dbReference type="AlphaFoldDB" id="A0A1D3D7N7"/>